<reference evidence="2" key="1">
    <citation type="journal article" date="2019" name="Int. J. Syst. Evol. Microbiol.">
        <title>The Global Catalogue of Microorganisms (GCM) 10K type strain sequencing project: providing services to taxonomists for standard genome sequencing and annotation.</title>
        <authorList>
            <consortium name="The Broad Institute Genomics Platform"/>
            <consortium name="The Broad Institute Genome Sequencing Center for Infectious Disease"/>
            <person name="Wu L."/>
            <person name="Ma J."/>
        </authorList>
    </citation>
    <scope>NUCLEOTIDE SEQUENCE [LARGE SCALE GENOMIC DNA]</scope>
    <source>
        <strain evidence="2">CGMCC 1.16305</strain>
    </source>
</reference>
<evidence type="ECO:0000313" key="2">
    <source>
        <dbReference type="Proteomes" id="UP001596505"/>
    </source>
</evidence>
<evidence type="ECO:0000313" key="1">
    <source>
        <dbReference type="EMBL" id="MFC7392208.1"/>
    </source>
</evidence>
<accession>A0ABW2PS51</accession>
<protein>
    <submittedName>
        <fullName evidence="1">Uncharacterized protein</fullName>
    </submittedName>
</protein>
<gene>
    <name evidence="1" type="ORF">ACFQRG_04365</name>
</gene>
<dbReference type="EMBL" id="JBHTCO010000004">
    <property type="protein sequence ID" value="MFC7392208.1"/>
    <property type="molecule type" value="Genomic_DNA"/>
</dbReference>
<keyword evidence="2" id="KW-1185">Reference proteome</keyword>
<proteinExistence type="predicted"/>
<comment type="caution">
    <text evidence="1">The sequence shown here is derived from an EMBL/GenBank/DDBJ whole genome shotgun (WGS) entry which is preliminary data.</text>
</comment>
<name>A0ABW2PS51_9BACL</name>
<organism evidence="1 2">
    <name type="scientific">Scopulibacillus cellulosilyticus</name>
    <dbReference type="NCBI Taxonomy" id="2665665"/>
    <lineage>
        <taxon>Bacteria</taxon>
        <taxon>Bacillati</taxon>
        <taxon>Bacillota</taxon>
        <taxon>Bacilli</taxon>
        <taxon>Bacillales</taxon>
        <taxon>Sporolactobacillaceae</taxon>
        <taxon>Scopulibacillus</taxon>
    </lineage>
</organism>
<dbReference type="Proteomes" id="UP001596505">
    <property type="component" value="Unassembled WGS sequence"/>
</dbReference>
<sequence length="76" mass="8891">MPSKKTKMELKLKKMNTEEKIRAFMEKSKVDVHAQVIILNELTNAYKEGYYKGYKQGLADADKLLKRKKNNTLDLE</sequence>
<dbReference type="RefSeq" id="WP_380964065.1">
    <property type="nucleotide sequence ID" value="NZ_JBHTCO010000004.1"/>
</dbReference>